<evidence type="ECO:0000313" key="8">
    <source>
        <dbReference type="EMBL" id="SJZ50131.1"/>
    </source>
</evidence>
<dbReference type="InterPro" id="IPR025110">
    <property type="entry name" value="AMP-bd_C"/>
</dbReference>
<dbReference type="PANTHER" id="PTHR43201">
    <property type="entry name" value="ACYL-COA SYNTHETASE"/>
    <property type="match status" value="1"/>
</dbReference>
<dbReference type="GO" id="GO:0006631">
    <property type="term" value="P:fatty acid metabolic process"/>
    <property type="evidence" value="ECO:0007669"/>
    <property type="project" value="TreeGrafter"/>
</dbReference>
<keyword evidence="2" id="KW-0474">Menaquinone biosynthesis</keyword>
<dbReference type="OrthoDB" id="9803968at2"/>
<organism evidence="8 9">
    <name type="scientific">Vibrio cincinnatiensis DSM 19608</name>
    <dbReference type="NCBI Taxonomy" id="1123491"/>
    <lineage>
        <taxon>Bacteria</taxon>
        <taxon>Pseudomonadati</taxon>
        <taxon>Pseudomonadota</taxon>
        <taxon>Gammaproteobacteria</taxon>
        <taxon>Vibrionales</taxon>
        <taxon>Vibrionaceae</taxon>
        <taxon>Vibrio</taxon>
    </lineage>
</organism>
<dbReference type="GO" id="GO:0008756">
    <property type="term" value="F:o-succinylbenzoate-CoA ligase activity"/>
    <property type="evidence" value="ECO:0007669"/>
    <property type="project" value="InterPro"/>
</dbReference>
<sequence length="466" mass="52003">MTPWQQHHPERIALWLGDHRLTWLQLTCIVNHYAESLQRAGMTQGSVLTLVGKNHPETLFWLLAAMQKGIRCALTMPQPLTQLHKKLTSLYGSGQAWVWLAPSAGLTSSVLLQQRPKTQLVTTSTESALKTPSGQLFYHADQLATLIFTSGSTGDPKVVAHTHRQHFASAQGLLREFHFTQQDTWLLSLPLYHVSGLAIVYRWLHSGACLKMGNGNLAEDVKGVSHASFVATQLKRLLDSEQRLTLTHVLLGGGHVPHTLACQAAERGIDVWLGYGMTEAASTVTAKRVDNTSSAGHVLDGRKIKLIDNRIYIGGDTLASGYYHQGELSPLKDIQGWFDSKDLGYWQDNELVIIGRADNQFISGGENIHCEEIEAVLNRHPVIQQAFIIPVMDETFGARPVAIVQSEQPFSIEEGNAWCESRLEKFKWPIHYLSMPEVLTSSGIKVSRQALKHWLTEQYPQYVILK</sequence>
<evidence type="ECO:0000259" key="6">
    <source>
        <dbReference type="Pfam" id="PF00501"/>
    </source>
</evidence>
<dbReference type="InterPro" id="IPR000873">
    <property type="entry name" value="AMP-dep_synth/lig_dom"/>
</dbReference>
<dbReference type="PROSITE" id="PS00455">
    <property type="entry name" value="AMP_BINDING"/>
    <property type="match status" value="1"/>
</dbReference>
<dbReference type="GeneID" id="70583286"/>
<dbReference type="NCBIfam" id="NF006539">
    <property type="entry name" value="PRK09029.1"/>
    <property type="match status" value="1"/>
</dbReference>
<keyword evidence="3" id="KW-0436">Ligase</keyword>
<evidence type="ECO:0000313" key="9">
    <source>
        <dbReference type="Proteomes" id="UP000190834"/>
    </source>
</evidence>
<dbReference type="Proteomes" id="UP000190834">
    <property type="component" value="Unassembled WGS sequence"/>
</dbReference>
<dbReference type="CDD" id="cd17630">
    <property type="entry name" value="OSB_MenE-like"/>
    <property type="match status" value="1"/>
</dbReference>
<keyword evidence="9" id="KW-1185">Reference proteome</keyword>
<dbReference type="STRING" id="1123491.SAMN02745782_00498"/>
<comment type="similarity">
    <text evidence="1">Belongs to the ATP-dependent AMP-binding enzyme family.</text>
</comment>
<evidence type="ECO:0000256" key="3">
    <source>
        <dbReference type="ARBA" id="ARBA00022598"/>
    </source>
</evidence>
<dbReference type="InterPro" id="IPR045851">
    <property type="entry name" value="AMP-bd_C_sf"/>
</dbReference>
<dbReference type="InterPro" id="IPR010192">
    <property type="entry name" value="MenE"/>
</dbReference>
<evidence type="ECO:0000256" key="4">
    <source>
        <dbReference type="ARBA" id="ARBA00022741"/>
    </source>
</evidence>
<dbReference type="SUPFAM" id="SSF56801">
    <property type="entry name" value="Acetyl-CoA synthetase-like"/>
    <property type="match status" value="1"/>
</dbReference>
<evidence type="ECO:0000256" key="2">
    <source>
        <dbReference type="ARBA" id="ARBA00022428"/>
    </source>
</evidence>
<keyword evidence="5" id="KW-0067">ATP-binding</keyword>
<evidence type="ECO:0000259" key="7">
    <source>
        <dbReference type="Pfam" id="PF13193"/>
    </source>
</evidence>
<reference evidence="9" key="1">
    <citation type="submission" date="2017-02" db="EMBL/GenBank/DDBJ databases">
        <authorList>
            <person name="Varghese N."/>
            <person name="Submissions S."/>
        </authorList>
    </citation>
    <scope>NUCLEOTIDE SEQUENCE [LARGE SCALE GENOMIC DNA]</scope>
    <source>
        <strain evidence="9">DSM 19608</strain>
    </source>
</reference>
<dbReference type="InterPro" id="IPR020845">
    <property type="entry name" value="AMP-binding_CS"/>
</dbReference>
<keyword evidence="4" id="KW-0547">Nucleotide-binding</keyword>
<dbReference type="RefSeq" id="WP_078924903.1">
    <property type="nucleotide sequence ID" value="NZ_FUXB01000002.1"/>
</dbReference>
<protein>
    <submittedName>
        <fullName evidence="8">2-succinylbenzoyl-CoA synthetase</fullName>
    </submittedName>
</protein>
<proteinExistence type="inferred from homology"/>
<name>A0A1T4L6F4_VIBCI</name>
<dbReference type="Gene3D" id="3.40.50.12780">
    <property type="entry name" value="N-terminal domain of ligase-like"/>
    <property type="match status" value="1"/>
</dbReference>
<dbReference type="PANTHER" id="PTHR43201:SF5">
    <property type="entry name" value="MEDIUM-CHAIN ACYL-COA LIGASE ACSF2, MITOCHONDRIAL"/>
    <property type="match status" value="1"/>
</dbReference>
<dbReference type="GO" id="GO:0005524">
    <property type="term" value="F:ATP binding"/>
    <property type="evidence" value="ECO:0007669"/>
    <property type="project" value="UniProtKB-KW"/>
</dbReference>
<dbReference type="Pfam" id="PF00501">
    <property type="entry name" value="AMP-binding"/>
    <property type="match status" value="1"/>
</dbReference>
<dbReference type="GO" id="GO:0009234">
    <property type="term" value="P:menaquinone biosynthetic process"/>
    <property type="evidence" value="ECO:0007669"/>
    <property type="project" value="UniProtKB-KW"/>
</dbReference>
<dbReference type="NCBIfam" id="TIGR01923">
    <property type="entry name" value="menE"/>
    <property type="match status" value="1"/>
</dbReference>
<dbReference type="Pfam" id="PF13193">
    <property type="entry name" value="AMP-binding_C"/>
    <property type="match status" value="1"/>
</dbReference>
<evidence type="ECO:0000256" key="1">
    <source>
        <dbReference type="ARBA" id="ARBA00006432"/>
    </source>
</evidence>
<feature type="domain" description="AMP-binding enzyme C-terminal" evidence="7">
    <location>
        <begin position="372"/>
        <end position="432"/>
    </location>
</feature>
<gene>
    <name evidence="8" type="ORF">SAMN02745782_00498</name>
</gene>
<feature type="domain" description="AMP-dependent synthetase/ligase" evidence="6">
    <location>
        <begin position="5"/>
        <end position="323"/>
    </location>
</feature>
<evidence type="ECO:0000256" key="5">
    <source>
        <dbReference type="ARBA" id="ARBA00022840"/>
    </source>
</evidence>
<dbReference type="GO" id="GO:0031956">
    <property type="term" value="F:medium-chain fatty acid-CoA ligase activity"/>
    <property type="evidence" value="ECO:0007669"/>
    <property type="project" value="TreeGrafter"/>
</dbReference>
<dbReference type="AlphaFoldDB" id="A0A1T4L6F4"/>
<dbReference type="Gene3D" id="3.30.300.30">
    <property type="match status" value="1"/>
</dbReference>
<dbReference type="InterPro" id="IPR042099">
    <property type="entry name" value="ANL_N_sf"/>
</dbReference>
<dbReference type="EMBL" id="FUXB01000002">
    <property type="protein sequence ID" value="SJZ50131.1"/>
    <property type="molecule type" value="Genomic_DNA"/>
</dbReference>
<accession>A0A1T4L6F4</accession>